<keyword evidence="3 6" id="KW-0238">DNA-binding</keyword>
<dbReference type="GO" id="GO:0005634">
    <property type="term" value="C:nucleus"/>
    <property type="evidence" value="ECO:0007669"/>
    <property type="project" value="UniProtKB-SubCell"/>
</dbReference>
<dbReference type="GO" id="GO:0003167">
    <property type="term" value="P:atrioventricular bundle cell differentiation"/>
    <property type="evidence" value="ECO:0007669"/>
    <property type="project" value="Ensembl"/>
</dbReference>
<dbReference type="GO" id="GO:0097009">
    <property type="term" value="P:energy homeostasis"/>
    <property type="evidence" value="ECO:0007669"/>
    <property type="project" value="Ensembl"/>
</dbReference>
<dbReference type="Ensembl" id="ENSBGRT00000044655.1">
    <property type="protein sequence ID" value="ENSBGRP00000038519.1"/>
    <property type="gene ID" value="ENSBGRG00000024169.1"/>
</dbReference>
<evidence type="ECO:0000256" key="5">
    <source>
        <dbReference type="ARBA" id="ARBA00023242"/>
    </source>
</evidence>
<evidence type="ECO:0000256" key="4">
    <source>
        <dbReference type="ARBA" id="ARBA00023155"/>
    </source>
</evidence>
<reference evidence="9" key="2">
    <citation type="submission" date="2025-08" db="UniProtKB">
        <authorList>
            <consortium name="Ensembl"/>
        </authorList>
    </citation>
    <scope>IDENTIFICATION</scope>
</reference>
<dbReference type="PROSITE" id="PS50071">
    <property type="entry name" value="HOMEOBOX_2"/>
    <property type="match status" value="1"/>
</dbReference>
<comment type="similarity">
    <text evidence="2">Belongs to the TALE/IRO homeobox family.</text>
</comment>
<dbReference type="InterPro" id="IPR001356">
    <property type="entry name" value="HD"/>
</dbReference>
<feature type="compositionally biased region" description="Acidic residues" evidence="7">
    <location>
        <begin position="210"/>
        <end position="220"/>
    </location>
</feature>
<feature type="DNA-binding region" description="Homeobox" evidence="6">
    <location>
        <begin position="137"/>
        <end position="189"/>
    </location>
</feature>
<dbReference type="Pfam" id="PF05920">
    <property type="entry name" value="Homeobox_KN"/>
    <property type="match status" value="1"/>
</dbReference>
<dbReference type="Proteomes" id="UP000694520">
    <property type="component" value="Chromosome 20"/>
</dbReference>
<feature type="region of interest" description="Disordered" evidence="7">
    <location>
        <begin position="190"/>
        <end position="423"/>
    </location>
</feature>
<dbReference type="GO" id="GO:0030424">
    <property type="term" value="C:axon"/>
    <property type="evidence" value="ECO:0007669"/>
    <property type="project" value="Ensembl"/>
</dbReference>
<comment type="subcellular location">
    <subcellularLocation>
        <location evidence="1 6">Nucleus</location>
    </subcellularLocation>
</comment>
<dbReference type="GO" id="GO:0003165">
    <property type="term" value="P:Purkinje myocyte development"/>
    <property type="evidence" value="ECO:0007669"/>
    <property type="project" value="Ensembl"/>
</dbReference>
<evidence type="ECO:0000256" key="2">
    <source>
        <dbReference type="ARBA" id="ARBA00008446"/>
    </source>
</evidence>
<dbReference type="InterPro" id="IPR009057">
    <property type="entry name" value="Homeodomain-like_sf"/>
</dbReference>
<dbReference type="GO" id="GO:0045666">
    <property type="term" value="P:positive regulation of neuron differentiation"/>
    <property type="evidence" value="ECO:0007669"/>
    <property type="project" value="Ensembl"/>
</dbReference>
<dbReference type="GO" id="GO:0048468">
    <property type="term" value="P:cell development"/>
    <property type="evidence" value="ECO:0007669"/>
    <property type="project" value="TreeGrafter"/>
</dbReference>
<reference evidence="9" key="1">
    <citation type="submission" date="2019-05" db="EMBL/GenBank/DDBJ databases">
        <authorList>
            <person name="Zhang S."/>
            <person name="Liu J."/>
        </authorList>
    </citation>
    <scope>NUCLEOTIDE SEQUENCE [LARGE SCALE GENOMIC DNA]</scope>
</reference>
<dbReference type="CDD" id="cd00086">
    <property type="entry name" value="homeodomain"/>
    <property type="match status" value="1"/>
</dbReference>
<dbReference type="GO" id="GO:0001656">
    <property type="term" value="P:metanephros development"/>
    <property type="evidence" value="ECO:0007669"/>
    <property type="project" value="Ensembl"/>
</dbReference>
<dbReference type="GO" id="GO:0030182">
    <property type="term" value="P:neuron differentiation"/>
    <property type="evidence" value="ECO:0007669"/>
    <property type="project" value="Ensembl"/>
</dbReference>
<keyword evidence="10" id="KW-1185">Reference proteome</keyword>
<evidence type="ECO:0000256" key="6">
    <source>
        <dbReference type="PROSITE-ProRule" id="PRU00108"/>
    </source>
</evidence>
<dbReference type="PANTHER" id="PTHR11211">
    <property type="entry name" value="IROQUOIS-CLASS HOMEODOMAIN PROTEIN IRX"/>
    <property type="match status" value="1"/>
</dbReference>
<dbReference type="GO" id="GO:0072086">
    <property type="term" value="P:specification of loop of Henle identity"/>
    <property type="evidence" value="ECO:0007669"/>
    <property type="project" value="Ensembl"/>
</dbReference>
<dbReference type="PANTHER" id="PTHR11211:SF14">
    <property type="entry name" value="IROQUOIS-CLASS HOMEODOMAIN PROTEIN IRX-3"/>
    <property type="match status" value="1"/>
</dbReference>
<dbReference type="InterPro" id="IPR008422">
    <property type="entry name" value="KN_HD"/>
</dbReference>
<evidence type="ECO:0000256" key="1">
    <source>
        <dbReference type="ARBA" id="ARBA00004123"/>
    </source>
</evidence>
<keyword evidence="4 6" id="KW-0371">Homeobox</keyword>
<dbReference type="GO" id="GO:0001227">
    <property type="term" value="F:DNA-binding transcription repressor activity, RNA polymerase II-specific"/>
    <property type="evidence" value="ECO:0007669"/>
    <property type="project" value="Ensembl"/>
</dbReference>
<dbReference type="SUPFAM" id="SSF46689">
    <property type="entry name" value="Homeodomain-like"/>
    <property type="match status" value="1"/>
</dbReference>
<feature type="region of interest" description="Disordered" evidence="7">
    <location>
        <begin position="437"/>
        <end position="458"/>
    </location>
</feature>
<dbReference type="GO" id="GO:1901844">
    <property type="term" value="P:regulation of cell communication by electrical coupling involved in cardiac conduction"/>
    <property type="evidence" value="ECO:0007669"/>
    <property type="project" value="Ensembl"/>
</dbReference>
<dbReference type="InterPro" id="IPR017970">
    <property type="entry name" value="Homeobox_CS"/>
</dbReference>
<evidence type="ECO:0000313" key="9">
    <source>
        <dbReference type="Ensembl" id="ENSBGRP00000038519.1"/>
    </source>
</evidence>
<gene>
    <name evidence="9" type="primary">IRX3</name>
</gene>
<dbReference type="SMART" id="SM00389">
    <property type="entry name" value="HOX"/>
    <property type="match status" value="1"/>
</dbReference>
<dbReference type="GO" id="GO:0005737">
    <property type="term" value="C:cytoplasm"/>
    <property type="evidence" value="ECO:0007669"/>
    <property type="project" value="Ensembl"/>
</dbReference>
<dbReference type="PROSITE" id="PS00027">
    <property type="entry name" value="HOMEOBOX_1"/>
    <property type="match status" value="1"/>
</dbReference>
<dbReference type="AlphaFoldDB" id="A0A8C0AJI1"/>
<dbReference type="GO" id="GO:0001228">
    <property type="term" value="F:DNA-binding transcription activator activity, RNA polymerase II-specific"/>
    <property type="evidence" value="ECO:0007669"/>
    <property type="project" value="Ensembl"/>
</dbReference>
<feature type="domain" description="Homeobox" evidence="8">
    <location>
        <begin position="135"/>
        <end position="188"/>
    </location>
</feature>
<organism evidence="9 10">
    <name type="scientific">Bos mutus grunniens</name>
    <name type="common">Wild yak</name>
    <name type="synonym">Bos grunniens</name>
    <dbReference type="NCBI Taxonomy" id="30521"/>
    <lineage>
        <taxon>Eukaryota</taxon>
        <taxon>Metazoa</taxon>
        <taxon>Chordata</taxon>
        <taxon>Craniata</taxon>
        <taxon>Vertebrata</taxon>
        <taxon>Euteleostomi</taxon>
        <taxon>Mammalia</taxon>
        <taxon>Eutheria</taxon>
        <taxon>Laurasiatheria</taxon>
        <taxon>Artiodactyla</taxon>
        <taxon>Ruminantia</taxon>
        <taxon>Pecora</taxon>
        <taxon>Bovidae</taxon>
        <taxon>Bovinae</taxon>
        <taxon>Bos</taxon>
    </lineage>
</organism>
<dbReference type="GO" id="GO:0007498">
    <property type="term" value="P:mesoderm development"/>
    <property type="evidence" value="ECO:0007669"/>
    <property type="project" value="Ensembl"/>
</dbReference>
<accession>A0A8C0AJI1</accession>
<keyword evidence="5 6" id="KW-0539">Nucleus</keyword>
<dbReference type="Gene3D" id="1.10.10.60">
    <property type="entry name" value="Homeodomain-like"/>
    <property type="match status" value="1"/>
</dbReference>
<evidence type="ECO:0000256" key="3">
    <source>
        <dbReference type="ARBA" id="ARBA00023125"/>
    </source>
</evidence>
<protein>
    <submittedName>
        <fullName evidence="9">Iroquois homeobox 3</fullName>
    </submittedName>
</protein>
<evidence type="ECO:0000313" key="10">
    <source>
        <dbReference type="Proteomes" id="UP000694520"/>
    </source>
</evidence>
<dbReference type="GO" id="GO:0000978">
    <property type="term" value="F:RNA polymerase II cis-regulatory region sequence-specific DNA binding"/>
    <property type="evidence" value="ECO:0007669"/>
    <property type="project" value="Ensembl"/>
</dbReference>
<sequence length="510" mass="56121">MSFPQLGYQYIRPLYPPERPGAAAGGGSAGARGGPGAGASELAASGSLSNVLSSVYGAPYAAAAAAAAAAQGYGAFLPYAAELPIFPQLGTQYELKDSPGVQHTAAATAFPHPHPAFYPYGQYQFGDPSRPKNATRESTSTLKAWLNEHRKNPYPTKGEKIMLAIITKMTLTQVSTWFANARRRLKKENKMTWAPRSRTDEEGNAYGSEREEEDEEEDEEDSKRELELEEEELGGEEEDTGGEGLADDDEDEEIDLENLDGAVAGPELALTGASHRDGDLGLEPISDSKNSDSEDSSECLEERPLPILSLAPVPPPVATAPPSPPSPQRAWTPALLHRRPPRPCKNPRSGPWPRRPQARTTRAARLRARGVLPPGQRSRPRPCSSLRPPPPRPTDSSRRRWASSPLGPTGRSQARRLAHARTRSPCWARARHTCWDFPEPRATRPPPPPLPSLGRRSPRAEQIAVVPWKWRKSYSRQLSSRCPGGPRTTWMPLWSYRLSPHPRSFFKRNF</sequence>
<proteinExistence type="inferred from homology"/>
<dbReference type="GO" id="GO:1903598">
    <property type="term" value="P:positive regulation of gap junction assembly"/>
    <property type="evidence" value="ECO:0007669"/>
    <property type="project" value="Ensembl"/>
</dbReference>
<dbReference type="GO" id="GO:0045665">
    <property type="term" value="P:negative regulation of neuron differentiation"/>
    <property type="evidence" value="ECO:0007669"/>
    <property type="project" value="Ensembl"/>
</dbReference>
<feature type="compositionally biased region" description="Acidic residues" evidence="7">
    <location>
        <begin position="227"/>
        <end position="258"/>
    </location>
</feature>
<reference evidence="9" key="3">
    <citation type="submission" date="2025-09" db="UniProtKB">
        <authorList>
            <consortium name="Ensembl"/>
        </authorList>
    </citation>
    <scope>IDENTIFICATION</scope>
</reference>
<name>A0A8C0AJI1_BOSMU</name>
<dbReference type="FunFam" id="1.10.10.60:FF:000003">
    <property type="entry name" value="Iroquois-class homeobox protein IRX"/>
    <property type="match status" value="1"/>
</dbReference>
<feature type="compositionally biased region" description="Pro residues" evidence="7">
    <location>
        <begin position="312"/>
        <end position="327"/>
    </location>
</feature>
<feature type="compositionally biased region" description="Basic residues" evidence="7">
    <location>
        <begin position="413"/>
        <end position="422"/>
    </location>
</feature>
<dbReference type="GeneTree" id="ENSGT00940000161299"/>
<evidence type="ECO:0000256" key="7">
    <source>
        <dbReference type="SAM" id="MobiDB-lite"/>
    </source>
</evidence>
<evidence type="ECO:0000259" key="8">
    <source>
        <dbReference type="PROSITE" id="PS50071"/>
    </source>
</evidence>